<dbReference type="eggNOG" id="ENOG502SSJJ">
    <property type="taxonomic scope" value="Eukaryota"/>
</dbReference>
<organism evidence="2 3">
    <name type="scientific">Blumeria graminis f. sp. hordei (strain DH14)</name>
    <name type="common">Barley powdery mildew</name>
    <name type="synonym">Oidium monilioides f. sp. hordei</name>
    <dbReference type="NCBI Taxonomy" id="546991"/>
    <lineage>
        <taxon>Eukaryota</taxon>
        <taxon>Fungi</taxon>
        <taxon>Dikarya</taxon>
        <taxon>Ascomycota</taxon>
        <taxon>Pezizomycotina</taxon>
        <taxon>Leotiomycetes</taxon>
        <taxon>Erysiphales</taxon>
        <taxon>Erysiphaceae</taxon>
        <taxon>Blumeria</taxon>
        <taxon>Blumeria hordei</taxon>
    </lineage>
</organism>
<dbReference type="InParanoid" id="N1J727"/>
<evidence type="ECO:0000313" key="2">
    <source>
        <dbReference type="EMBL" id="CCU76040.1"/>
    </source>
</evidence>
<dbReference type="OrthoDB" id="4812032at2759"/>
<keyword evidence="3" id="KW-1185">Reference proteome</keyword>
<evidence type="ECO:0000313" key="3">
    <source>
        <dbReference type="Proteomes" id="UP000015441"/>
    </source>
</evidence>
<dbReference type="AlphaFoldDB" id="N1J727"/>
<comment type="caution">
    <text evidence="2">The sequence shown here is derived from an EMBL/GenBank/DDBJ whole genome shotgun (WGS) entry which is preliminary data.</text>
</comment>
<protein>
    <submittedName>
        <fullName evidence="2">Uncharacterized protein</fullName>
    </submittedName>
</protein>
<gene>
    <name evidence="2" type="ORF">BGHDH14_bgh00895</name>
</gene>
<sequence>MTANDNLRTIQARFGGATGNIDFNDTGAPYNAPLELPLSSDSLREVARNGYVGVGVQERNPIVTAKETMKPGEREMYDAWTDGYAVPSYDWTECTKPIVGGPGAQARFERRAVAARKIWKNDTITSSNVAWIAANQVYMLPLIIAVGKSQGAEKNLVGGQTALTEMELAEVQTIHRVKAIATIVQNRCNAEINRFNRIINENKDEMKAREHSIKTKMPNHRPRNNPVNLRTSY</sequence>
<feature type="region of interest" description="Disordered" evidence="1">
    <location>
        <begin position="207"/>
        <end position="233"/>
    </location>
</feature>
<accession>N1J727</accession>
<proteinExistence type="predicted"/>
<dbReference type="Proteomes" id="UP000015441">
    <property type="component" value="Unassembled WGS sequence"/>
</dbReference>
<dbReference type="EMBL" id="CAUH01002049">
    <property type="protein sequence ID" value="CCU76040.1"/>
    <property type="molecule type" value="Genomic_DNA"/>
</dbReference>
<evidence type="ECO:0000256" key="1">
    <source>
        <dbReference type="SAM" id="MobiDB-lite"/>
    </source>
</evidence>
<dbReference type="HOGENOM" id="CLU_1189737_0_0_1"/>
<reference evidence="2 3" key="1">
    <citation type="journal article" date="2010" name="Science">
        <title>Genome expansion and gene loss in powdery mildew fungi reveal tradeoffs in extreme parasitism.</title>
        <authorList>
            <person name="Spanu P.D."/>
            <person name="Abbott J.C."/>
            <person name="Amselem J."/>
            <person name="Burgis T.A."/>
            <person name="Soanes D.M."/>
            <person name="Stueber K."/>
            <person name="Ver Loren van Themaat E."/>
            <person name="Brown J.K.M."/>
            <person name="Butcher S.A."/>
            <person name="Gurr S.J."/>
            <person name="Lebrun M.-H."/>
            <person name="Ridout C.J."/>
            <person name="Schulze-Lefert P."/>
            <person name="Talbot N.J."/>
            <person name="Ahmadinejad N."/>
            <person name="Ametz C."/>
            <person name="Barton G.R."/>
            <person name="Benjdia M."/>
            <person name="Bidzinski P."/>
            <person name="Bindschedler L.V."/>
            <person name="Both M."/>
            <person name="Brewer M.T."/>
            <person name="Cadle-Davidson L."/>
            <person name="Cadle-Davidson M.M."/>
            <person name="Collemare J."/>
            <person name="Cramer R."/>
            <person name="Frenkel O."/>
            <person name="Godfrey D."/>
            <person name="Harriman J."/>
            <person name="Hoede C."/>
            <person name="King B.C."/>
            <person name="Klages S."/>
            <person name="Kleemann J."/>
            <person name="Knoll D."/>
            <person name="Koti P.S."/>
            <person name="Kreplak J."/>
            <person name="Lopez-Ruiz F.J."/>
            <person name="Lu X."/>
            <person name="Maekawa T."/>
            <person name="Mahanil S."/>
            <person name="Micali C."/>
            <person name="Milgroom M.G."/>
            <person name="Montana G."/>
            <person name="Noir S."/>
            <person name="O'Connell R.J."/>
            <person name="Oberhaensli S."/>
            <person name="Parlange F."/>
            <person name="Pedersen C."/>
            <person name="Quesneville H."/>
            <person name="Reinhardt R."/>
            <person name="Rott M."/>
            <person name="Sacristan S."/>
            <person name="Schmidt S.M."/>
            <person name="Schoen M."/>
            <person name="Skamnioti P."/>
            <person name="Sommer H."/>
            <person name="Stephens A."/>
            <person name="Takahara H."/>
            <person name="Thordal-Christensen H."/>
            <person name="Vigouroux M."/>
            <person name="Wessling R."/>
            <person name="Wicker T."/>
            <person name="Panstruga R."/>
        </authorList>
    </citation>
    <scope>NUCLEOTIDE SEQUENCE [LARGE SCALE GENOMIC DNA]</scope>
    <source>
        <strain evidence="2">DH14</strain>
    </source>
</reference>
<name>N1J727_BLUG1</name>